<keyword evidence="2" id="KW-1185">Reference proteome</keyword>
<comment type="caution">
    <text evidence="1">The sequence shown here is derived from an EMBL/GenBank/DDBJ whole genome shotgun (WGS) entry which is preliminary data.</text>
</comment>
<proteinExistence type="predicted"/>
<organism evidence="1 2">
    <name type="scientific">Planosporangium flavigriseum</name>
    <dbReference type="NCBI Taxonomy" id="373681"/>
    <lineage>
        <taxon>Bacteria</taxon>
        <taxon>Bacillati</taxon>
        <taxon>Actinomycetota</taxon>
        <taxon>Actinomycetes</taxon>
        <taxon>Micromonosporales</taxon>
        <taxon>Micromonosporaceae</taxon>
        <taxon>Planosporangium</taxon>
    </lineage>
</organism>
<sequence length="94" mass="9604">MGTYTGLATLVLPDSTREQGVVALRSKRTESSPVQSWSGTFRPDDPSADFSSALGSALPLELPIGSTGEVLLEGVEGAGSDTAVRLVGSGPPPF</sequence>
<dbReference type="AlphaFoldDB" id="A0A8J3PPT3"/>
<evidence type="ECO:0000313" key="1">
    <source>
        <dbReference type="EMBL" id="GIG76699.1"/>
    </source>
</evidence>
<name>A0A8J3PPT3_9ACTN</name>
<gene>
    <name evidence="1" type="ORF">Pfl04_51030</name>
</gene>
<reference evidence="1" key="1">
    <citation type="submission" date="2021-01" db="EMBL/GenBank/DDBJ databases">
        <title>Whole genome shotgun sequence of Planosporangium flavigriseum NBRC 105377.</title>
        <authorList>
            <person name="Komaki H."/>
            <person name="Tamura T."/>
        </authorList>
    </citation>
    <scope>NUCLEOTIDE SEQUENCE</scope>
    <source>
        <strain evidence="1">NBRC 105377</strain>
    </source>
</reference>
<dbReference type="Proteomes" id="UP000653674">
    <property type="component" value="Unassembled WGS sequence"/>
</dbReference>
<dbReference type="EMBL" id="BONU01000072">
    <property type="protein sequence ID" value="GIG76699.1"/>
    <property type="molecule type" value="Genomic_DNA"/>
</dbReference>
<accession>A0A8J3PPT3</accession>
<protein>
    <submittedName>
        <fullName evidence="1">Uncharacterized protein</fullName>
    </submittedName>
</protein>
<evidence type="ECO:0000313" key="2">
    <source>
        <dbReference type="Proteomes" id="UP000653674"/>
    </source>
</evidence>
<dbReference type="RefSeq" id="WP_168078808.1">
    <property type="nucleotide sequence ID" value="NZ_BAAAQJ010000006.1"/>
</dbReference>